<keyword evidence="1" id="KW-0378">Hydrolase</keyword>
<proteinExistence type="predicted"/>
<dbReference type="Pfam" id="PF00657">
    <property type="entry name" value="Lipase_GDSL"/>
    <property type="match status" value="1"/>
</dbReference>
<dbReference type="Proteomes" id="UP000824321">
    <property type="component" value="Chromosome"/>
</dbReference>
<gene>
    <name evidence="2" type="ORF">K3136_04290</name>
</gene>
<dbReference type="PROSITE" id="PS01098">
    <property type="entry name" value="LIPASE_GDSL_SER"/>
    <property type="match status" value="1"/>
</dbReference>
<dbReference type="RefSeq" id="WP_221431666.1">
    <property type="nucleotide sequence ID" value="NZ_CP081294.1"/>
</dbReference>
<dbReference type="SUPFAM" id="SSF52266">
    <property type="entry name" value="SGNH hydrolase"/>
    <property type="match status" value="1"/>
</dbReference>
<evidence type="ECO:0008006" key="4">
    <source>
        <dbReference type="Google" id="ProtNLM"/>
    </source>
</evidence>
<dbReference type="PANTHER" id="PTHR45648:SF22">
    <property type="entry name" value="GDSL LIPASE_ACYLHYDROLASE FAMILY PROTEIN (AFU_ORTHOLOGUE AFUA_4G14700)"/>
    <property type="match status" value="1"/>
</dbReference>
<name>A0ABX9A3T7_9SPHN</name>
<dbReference type="InterPro" id="IPR036514">
    <property type="entry name" value="SGNH_hydro_sf"/>
</dbReference>
<dbReference type="Gene3D" id="3.40.50.1110">
    <property type="entry name" value="SGNH hydrolase"/>
    <property type="match status" value="1"/>
</dbReference>
<dbReference type="EMBL" id="CP081294">
    <property type="protein sequence ID" value="QZD95940.1"/>
    <property type="molecule type" value="Genomic_DNA"/>
</dbReference>
<evidence type="ECO:0000256" key="1">
    <source>
        <dbReference type="ARBA" id="ARBA00022801"/>
    </source>
</evidence>
<dbReference type="InterPro" id="IPR008265">
    <property type="entry name" value="Lipase_GDSL_AS"/>
</dbReference>
<keyword evidence="3" id="KW-1185">Reference proteome</keyword>
<dbReference type="PANTHER" id="PTHR45648">
    <property type="entry name" value="GDSL LIPASE/ACYLHYDROLASE FAMILY PROTEIN (AFU_ORTHOLOGUE AFUA_4G14700)"/>
    <property type="match status" value="1"/>
</dbReference>
<sequence length="523" mass="55282">MPNPVAKKSYANLLSADVLDVSAVYILGDSLVDAGNALGLAEWYDSLPFAALPEGAPTEDLGYFDGRFSNGYTYADLLANRLVGSPSEPVFPFGYDDPWIGIPIAPFRGDPRGDSLNFAYGGAQIIRGEEFVSGLDEQTDALRDAVDGRFDAGDLVILTMGGNDVRELASAGGPLGTRYDARLDLQSSAAELLQELSQLVSRGLQQIVLTGIPDVGLIPHYDVDGDGVLDGSPGEGGGWKGYFEEYHFAQRASEYSAYLDQLIRTEVVPQLEALGATVHYVPLADVTDADGNVIEQGALEAVLPTIAALNGLTIDEMKADWLECSDLVFFDTVHPNAQVHALVGSFIAAEIEGSEWVEVMPMLEAEVREAFSGSIAAAGETEAFLVSLKKGVEYTLNVLGMSTLGTDGSLADPTLVVTTLKGWAVNSYIGQSGDDAGLGFDGNYVFVAPYTGRFYLVVGGEGSLTGDFQLRIGVVDSGTIAAIPFGKEAIFAGAFGEAATFAAFPEPDRPALDDLSSAHLQVV</sequence>
<protein>
    <recommendedName>
        <fullName evidence="4">SGNH hydrolase-type esterase domain-containing protein</fullName>
    </recommendedName>
</protein>
<dbReference type="InterPro" id="IPR001087">
    <property type="entry name" value="GDSL"/>
</dbReference>
<evidence type="ECO:0000313" key="2">
    <source>
        <dbReference type="EMBL" id="QZD95940.1"/>
    </source>
</evidence>
<evidence type="ECO:0000313" key="3">
    <source>
        <dbReference type="Proteomes" id="UP000824321"/>
    </source>
</evidence>
<accession>A0ABX9A3T7</accession>
<organism evidence="2 3">
    <name type="scientific">Qipengyuania gelatinilytica</name>
    <dbReference type="NCBI Taxonomy" id="2867231"/>
    <lineage>
        <taxon>Bacteria</taxon>
        <taxon>Pseudomonadati</taxon>
        <taxon>Pseudomonadota</taxon>
        <taxon>Alphaproteobacteria</taxon>
        <taxon>Sphingomonadales</taxon>
        <taxon>Erythrobacteraceae</taxon>
        <taxon>Qipengyuania</taxon>
    </lineage>
</organism>
<reference evidence="2 3" key="1">
    <citation type="submission" date="2021-08" db="EMBL/GenBank/DDBJ databases">
        <title>Comparative Genomics Analysis of the Genus Qipengyuania Reveals Extensive Genetic Diversity and Metabolic Versatility, Including the Description of Fifteen Novel Species.</title>
        <authorList>
            <person name="Liu Y."/>
        </authorList>
    </citation>
    <scope>NUCLEOTIDE SEQUENCE [LARGE SCALE GENOMIC DNA]</scope>
    <source>
        <strain evidence="2 3">1NDH1</strain>
    </source>
</reference>
<dbReference type="InterPro" id="IPR051058">
    <property type="entry name" value="GDSL_Est/Lipase"/>
</dbReference>